<evidence type="ECO:0000259" key="2">
    <source>
        <dbReference type="PROSITE" id="PS51186"/>
    </source>
</evidence>
<dbReference type="RefSeq" id="WP_179666043.1">
    <property type="nucleotide sequence ID" value="NZ_JACCFP010000001.1"/>
</dbReference>
<sequence>MTTVRESGRQVTIRHADRPGDLGWVVMTHGELYDREFGWNADFEALVARIVADYAVDRDPDREAAWVAEVDGERAGCVFLVRGDRPGDAKLRILLVDPSARGLGLGTRLVRTCLDFARAAGYERVTLWTNDVLVSARRIYESFGFVLGEEERHRSFGPELVGQYWALDLAALEARDVPG</sequence>
<keyword evidence="4" id="KW-1185">Reference proteome</keyword>
<dbReference type="SUPFAM" id="SSF55729">
    <property type="entry name" value="Acyl-CoA N-acyltransferases (Nat)"/>
    <property type="match status" value="1"/>
</dbReference>
<proteinExistence type="predicted"/>
<protein>
    <submittedName>
        <fullName evidence="3">GNAT superfamily N-acetyltransferase</fullName>
    </submittedName>
</protein>
<feature type="domain" description="N-acetyltransferase" evidence="2">
    <location>
        <begin position="11"/>
        <end position="170"/>
    </location>
</feature>
<organism evidence="3 4">
    <name type="scientific">Nocardioides thalensis</name>
    <dbReference type="NCBI Taxonomy" id="1914755"/>
    <lineage>
        <taxon>Bacteria</taxon>
        <taxon>Bacillati</taxon>
        <taxon>Actinomycetota</taxon>
        <taxon>Actinomycetes</taxon>
        <taxon>Propionibacteriales</taxon>
        <taxon>Nocardioidaceae</taxon>
        <taxon>Nocardioides</taxon>
    </lineage>
</organism>
<evidence type="ECO:0000313" key="4">
    <source>
        <dbReference type="Proteomes" id="UP000530424"/>
    </source>
</evidence>
<dbReference type="Gene3D" id="3.40.630.30">
    <property type="match status" value="1"/>
</dbReference>
<dbReference type="Proteomes" id="UP000530424">
    <property type="component" value="Unassembled WGS sequence"/>
</dbReference>
<dbReference type="InterPro" id="IPR016181">
    <property type="entry name" value="Acyl_CoA_acyltransferase"/>
</dbReference>
<dbReference type="InterPro" id="IPR050769">
    <property type="entry name" value="NAT_camello-type"/>
</dbReference>
<dbReference type="GO" id="GO:0008080">
    <property type="term" value="F:N-acetyltransferase activity"/>
    <property type="evidence" value="ECO:0007669"/>
    <property type="project" value="InterPro"/>
</dbReference>
<keyword evidence="1 3" id="KW-0808">Transferase</keyword>
<evidence type="ECO:0000256" key="1">
    <source>
        <dbReference type="ARBA" id="ARBA00022679"/>
    </source>
</evidence>
<dbReference type="PROSITE" id="PS51186">
    <property type="entry name" value="GNAT"/>
    <property type="match status" value="1"/>
</dbReference>
<accession>A0A853BY77</accession>
<dbReference type="PANTHER" id="PTHR13947">
    <property type="entry name" value="GNAT FAMILY N-ACETYLTRANSFERASE"/>
    <property type="match status" value="1"/>
</dbReference>
<dbReference type="CDD" id="cd04301">
    <property type="entry name" value="NAT_SF"/>
    <property type="match status" value="1"/>
</dbReference>
<dbReference type="InterPro" id="IPR000182">
    <property type="entry name" value="GNAT_dom"/>
</dbReference>
<dbReference type="AlphaFoldDB" id="A0A853BY77"/>
<evidence type="ECO:0000313" key="3">
    <source>
        <dbReference type="EMBL" id="NYI99387.1"/>
    </source>
</evidence>
<name>A0A853BY77_9ACTN</name>
<comment type="caution">
    <text evidence="3">The sequence shown here is derived from an EMBL/GenBank/DDBJ whole genome shotgun (WGS) entry which is preliminary data.</text>
</comment>
<gene>
    <name evidence="3" type="ORF">HNR19_000086</name>
</gene>
<dbReference type="Pfam" id="PF00583">
    <property type="entry name" value="Acetyltransf_1"/>
    <property type="match status" value="1"/>
</dbReference>
<reference evidence="3 4" key="1">
    <citation type="submission" date="2020-07" db="EMBL/GenBank/DDBJ databases">
        <title>Sequencing the genomes of 1000 actinobacteria strains.</title>
        <authorList>
            <person name="Klenk H.-P."/>
        </authorList>
    </citation>
    <scope>NUCLEOTIDE SEQUENCE [LARGE SCALE GENOMIC DNA]</scope>
    <source>
        <strain evidence="3 4">DSM 103833</strain>
    </source>
</reference>
<dbReference type="EMBL" id="JACCFP010000001">
    <property type="protein sequence ID" value="NYI99387.1"/>
    <property type="molecule type" value="Genomic_DNA"/>
</dbReference>
<dbReference type="PANTHER" id="PTHR13947:SF37">
    <property type="entry name" value="LD18367P"/>
    <property type="match status" value="1"/>
</dbReference>